<evidence type="ECO:0000256" key="6">
    <source>
        <dbReference type="ARBA" id="ARBA00038503"/>
    </source>
</evidence>
<dbReference type="InterPro" id="IPR029060">
    <property type="entry name" value="PIN-like_dom_sf"/>
</dbReference>
<evidence type="ECO:0000256" key="7">
    <source>
        <dbReference type="ARBA" id="ARBA00076388"/>
    </source>
</evidence>
<dbReference type="Gene3D" id="3.40.50.1010">
    <property type="entry name" value="5'-nuclease"/>
    <property type="match status" value="1"/>
</dbReference>
<feature type="compositionally biased region" description="Basic and acidic residues" evidence="8">
    <location>
        <begin position="172"/>
        <end position="184"/>
    </location>
</feature>
<keyword evidence="3" id="KW-0698">rRNA processing</keyword>
<dbReference type="GO" id="GO:0000480">
    <property type="term" value="P:endonucleolytic cleavage in 5'-ETS of tricistronic rRNA transcript (SSU-rRNA, 5.8S rRNA, LSU-rRNA)"/>
    <property type="evidence" value="ECO:0007669"/>
    <property type="project" value="EnsemblFungi"/>
</dbReference>
<evidence type="ECO:0000256" key="8">
    <source>
        <dbReference type="SAM" id="MobiDB-lite"/>
    </source>
</evidence>
<evidence type="ECO:0000256" key="3">
    <source>
        <dbReference type="ARBA" id="ARBA00022552"/>
    </source>
</evidence>
<gene>
    <name evidence="9" type="ORF">NEOLI_004367</name>
</gene>
<keyword evidence="2" id="KW-0690">Ribosome biogenesis</keyword>
<dbReference type="SUPFAM" id="SSF88723">
    <property type="entry name" value="PIN domain-like"/>
    <property type="match status" value="1"/>
</dbReference>
<dbReference type="AlphaFoldDB" id="A0A1U7LIW8"/>
<comment type="function">
    <text evidence="5">Involved in rRNA-processing and ribosome biogenesis.</text>
</comment>
<dbReference type="CDD" id="cd09865">
    <property type="entry name" value="PIN_ScUtp23p-like"/>
    <property type="match status" value="1"/>
</dbReference>
<comment type="subcellular location">
    <subcellularLocation>
        <location evidence="1">Nucleus</location>
        <location evidence="1">Nucleolus</location>
    </subcellularLocation>
</comment>
<dbReference type="GO" id="GO:0070181">
    <property type="term" value="F:small ribosomal subunit rRNA binding"/>
    <property type="evidence" value="ECO:0007669"/>
    <property type="project" value="EnsemblFungi"/>
</dbReference>
<dbReference type="PANTHER" id="PTHR12416">
    <property type="entry name" value="RRNA-PROCESSING PROTEIN UTP23 HOMOLOG"/>
    <property type="match status" value="1"/>
</dbReference>
<dbReference type="Pfam" id="PF04900">
    <property type="entry name" value="Fcf1"/>
    <property type="match status" value="1"/>
</dbReference>
<dbReference type="GO" id="GO:0032040">
    <property type="term" value="C:small-subunit processome"/>
    <property type="evidence" value="ECO:0007669"/>
    <property type="project" value="EnsemblFungi"/>
</dbReference>
<reference evidence="9 10" key="1">
    <citation type="submission" date="2016-04" db="EMBL/GenBank/DDBJ databases">
        <title>Evolutionary innovation and constraint leading to complex multicellularity in the Ascomycota.</title>
        <authorList>
            <person name="Cisse O."/>
            <person name="Nguyen A."/>
            <person name="Hewitt D.A."/>
            <person name="Jedd G."/>
            <person name="Stajich J.E."/>
        </authorList>
    </citation>
    <scope>NUCLEOTIDE SEQUENCE [LARGE SCALE GENOMIC DNA]</scope>
    <source>
        <strain evidence="9 10">DAH-3</strain>
    </source>
</reference>
<feature type="region of interest" description="Disordered" evidence="8">
    <location>
        <begin position="172"/>
        <end position="255"/>
    </location>
</feature>
<protein>
    <recommendedName>
        <fullName evidence="7">U three protein 23</fullName>
    </recommendedName>
</protein>
<dbReference type="EMBL" id="LXFE01003020">
    <property type="protein sequence ID" value="OLL22589.1"/>
    <property type="molecule type" value="Genomic_DNA"/>
</dbReference>
<evidence type="ECO:0000313" key="9">
    <source>
        <dbReference type="EMBL" id="OLL22589.1"/>
    </source>
</evidence>
<feature type="compositionally biased region" description="Basic residues" evidence="8">
    <location>
        <begin position="227"/>
        <end position="236"/>
    </location>
</feature>
<accession>A0A1U7LIW8</accession>
<proteinExistence type="inferred from homology"/>
<evidence type="ECO:0000313" key="10">
    <source>
        <dbReference type="Proteomes" id="UP000186594"/>
    </source>
</evidence>
<evidence type="ECO:0000256" key="1">
    <source>
        <dbReference type="ARBA" id="ARBA00004604"/>
    </source>
</evidence>
<dbReference type="GO" id="GO:0000447">
    <property type="term" value="P:endonucleolytic cleavage in ITS1 to separate SSU-rRNA from 5.8S rRNA and LSU-rRNA from tricistronic rRNA transcript (SSU-rRNA, 5.8S rRNA, LSU-rRNA)"/>
    <property type="evidence" value="ECO:0007669"/>
    <property type="project" value="EnsemblFungi"/>
</dbReference>
<organism evidence="9 10">
    <name type="scientific">Neolecta irregularis (strain DAH-3)</name>
    <dbReference type="NCBI Taxonomy" id="1198029"/>
    <lineage>
        <taxon>Eukaryota</taxon>
        <taxon>Fungi</taxon>
        <taxon>Dikarya</taxon>
        <taxon>Ascomycota</taxon>
        <taxon>Taphrinomycotina</taxon>
        <taxon>Neolectales</taxon>
        <taxon>Neolectaceae</taxon>
        <taxon>Neolecta</taxon>
    </lineage>
</organism>
<evidence type="ECO:0000256" key="4">
    <source>
        <dbReference type="ARBA" id="ARBA00023242"/>
    </source>
</evidence>
<keyword evidence="4" id="KW-0539">Nucleus</keyword>
<sequence>MKLKRQKSNKKLLHLYQQIFSFREPFQVIVDADIISTAVAQKLELWKALERTLQGQVKPMITQCAMQVLYVGKNKQQIELGKEFERRRCNHFEDPKSPFDCISEITKYRYNRNRYIVCTNNVSLRSELRNIPGVPLVYIKRGVMILEPASPATLNRRKELEEEKLGVDEEERRLYEGGEPESKISNKKKRAKGANPLSVRKKMRVDDRSTLRTEGMSVGDGNGHESKNRRRKKHSKLNGTENSNPHDYIEMGRTD</sequence>
<dbReference type="OMA" id="CCMQALY"/>
<comment type="caution">
    <text evidence="9">The sequence shown here is derived from an EMBL/GenBank/DDBJ whole genome shotgun (WGS) entry which is preliminary data.</text>
</comment>
<name>A0A1U7LIW8_NEOID</name>
<dbReference type="STRING" id="1198029.A0A1U7LIW8"/>
<evidence type="ECO:0000256" key="5">
    <source>
        <dbReference type="ARBA" id="ARBA00037300"/>
    </source>
</evidence>
<comment type="similarity">
    <text evidence="6">Belongs to the UTP23/FCF1 family. UTP23 subfamily.</text>
</comment>
<dbReference type="Proteomes" id="UP000186594">
    <property type="component" value="Unassembled WGS sequence"/>
</dbReference>
<keyword evidence="10" id="KW-1185">Reference proteome</keyword>
<dbReference type="GO" id="GO:0000472">
    <property type="term" value="P:endonucleolytic cleavage to generate mature 5'-end of SSU-rRNA from (SSU-rRNA, 5.8S rRNA, LSU-rRNA)"/>
    <property type="evidence" value="ECO:0007669"/>
    <property type="project" value="EnsemblFungi"/>
</dbReference>
<evidence type="ECO:0000256" key="2">
    <source>
        <dbReference type="ARBA" id="ARBA00022517"/>
    </source>
</evidence>
<dbReference type="FunFam" id="3.40.50.1010:FF:000006">
    <property type="entry name" value="rRNA-processing protein UTP23 homolog"/>
    <property type="match status" value="1"/>
</dbReference>
<dbReference type="OrthoDB" id="25675at2759"/>
<dbReference type="InterPro" id="IPR006984">
    <property type="entry name" value="Fcf1/UTP23"/>
</dbReference>